<organism evidence="1 2">
    <name type="scientific">Dioscorea alata</name>
    <name type="common">Purple yam</name>
    <dbReference type="NCBI Taxonomy" id="55571"/>
    <lineage>
        <taxon>Eukaryota</taxon>
        <taxon>Viridiplantae</taxon>
        <taxon>Streptophyta</taxon>
        <taxon>Embryophyta</taxon>
        <taxon>Tracheophyta</taxon>
        <taxon>Spermatophyta</taxon>
        <taxon>Magnoliopsida</taxon>
        <taxon>Liliopsida</taxon>
        <taxon>Dioscoreales</taxon>
        <taxon>Dioscoreaceae</taxon>
        <taxon>Dioscorea</taxon>
    </lineage>
</organism>
<dbReference type="EMBL" id="CM037025">
    <property type="protein sequence ID" value="KAH7662278.1"/>
    <property type="molecule type" value="Genomic_DNA"/>
</dbReference>
<keyword evidence="1" id="KW-0723">Serine/threonine-protein kinase</keyword>
<proteinExistence type="predicted"/>
<reference evidence="2" key="1">
    <citation type="journal article" date="2022" name="Nat. Commun.">
        <title>Chromosome evolution and the genetic basis of agronomically important traits in greater yam.</title>
        <authorList>
            <person name="Bredeson J.V."/>
            <person name="Lyons J.B."/>
            <person name="Oniyinde I.O."/>
            <person name="Okereke N.R."/>
            <person name="Kolade O."/>
            <person name="Nnabue I."/>
            <person name="Nwadili C.O."/>
            <person name="Hribova E."/>
            <person name="Parker M."/>
            <person name="Nwogha J."/>
            <person name="Shu S."/>
            <person name="Carlson J."/>
            <person name="Kariba R."/>
            <person name="Muthemba S."/>
            <person name="Knop K."/>
            <person name="Barton G.J."/>
            <person name="Sherwood A.V."/>
            <person name="Lopez-Montes A."/>
            <person name="Asiedu R."/>
            <person name="Jamnadass R."/>
            <person name="Muchugi A."/>
            <person name="Goodstein D."/>
            <person name="Egesi C.N."/>
            <person name="Featherston J."/>
            <person name="Asfaw A."/>
            <person name="Simpson G.G."/>
            <person name="Dolezel J."/>
            <person name="Hendre P.S."/>
            <person name="Van Deynze A."/>
            <person name="Kumar P.L."/>
            <person name="Obidiegwu J.E."/>
            <person name="Bhattacharjee R."/>
            <person name="Rokhsar D.S."/>
        </authorList>
    </citation>
    <scope>NUCLEOTIDE SEQUENCE [LARGE SCALE GENOMIC DNA]</scope>
    <source>
        <strain evidence="2">cv. TDa95/00328</strain>
    </source>
</reference>
<evidence type="ECO:0000313" key="1">
    <source>
        <dbReference type="EMBL" id="KAH7662278.1"/>
    </source>
</evidence>
<dbReference type="EC" id="2.7.11.1" evidence="1"/>
<feature type="non-terminal residue" evidence="1">
    <location>
        <position position="1"/>
    </location>
</feature>
<dbReference type="Proteomes" id="UP000827976">
    <property type="component" value="Chromosome 15"/>
</dbReference>
<accession>A0ACB7UPB9</accession>
<gene>
    <name evidence="1" type="ORF">IHE45_15G123300</name>
</gene>
<comment type="caution">
    <text evidence="1">The sequence shown here is derived from an EMBL/GenBank/DDBJ whole genome shotgun (WGS) entry which is preliminary data.</text>
</comment>
<keyword evidence="1" id="KW-0418">Kinase</keyword>
<keyword evidence="1" id="KW-0808">Transferase</keyword>
<protein>
    <submittedName>
        <fullName evidence="1">Non-specific serine/threonine protein kinase protein</fullName>
        <ecNumber evidence="1">2.7.11.1</ecNumber>
    </submittedName>
</protein>
<keyword evidence="2" id="KW-1185">Reference proteome</keyword>
<sequence length="736" mass="82084">QPLTGNETLISSDEKFALGFFKPGNSNKSYVGLWYNKISERTIVWVANRKDPVTTSTGTLSISNNGSLLITDQNSTVVWSSGVANVTNPVAQLLNTGNLVVREDEGDDGNYAWEGFDYPTDTLISGMKVGVDFVKGLNRTMTAWTSDSDPSPSQYYAMMDIHGDPQLLLCADPQAILQTIRSWFWRGGNWDGVRFTGIPEMKTYNAFNFTFVNNKDEIYYMYHILDDSIISRLIVNNDGTTQRLVWLNESSMWNIFWFAPKDPCDNYSQCGPFGICNPNDSPMCNCLQGFSPKSPTNWAMRDGTDGCVRLTSLDCKNGTDGFVMVSMAKLPDTSNATVNYSTTLDECRTLCLSNCECTAYANAYITENGTGCITWTSDLTDLRVYTYGGQNLYVRLAAADLEELELYDLDTVKAATKYFSNQNKLGEGGFGPVYKGTLADGQNIAVKRLSKTSVQGTDEFKNELLLIAKLQHRNLVRLLGCCIQDDERMLIYEYMPNKSLDAFLFDKVKGASLDWSTRFSIIMGIAKGLLYLHEDSRLRIIHRDLKASNILLDKEMTPKISDFGMARIFGGDETEVNTKKVVGTYGYMAPEYAMDGVFSVKSDVFSFGVLVLEIISGQKNRGVYFCESYLNLLGHAWSLWMEENCMELVDESIGEAFPMSQVFRCIKVGLLCVQDRPEDRPTMASVALMLGSENALLPNPKRPGFVAQTGSFDLDTLTNQKSFTMNVMTVTVVDGR</sequence>
<name>A0ACB7UPB9_DIOAL</name>
<evidence type="ECO:0000313" key="2">
    <source>
        <dbReference type="Proteomes" id="UP000827976"/>
    </source>
</evidence>